<gene>
    <name evidence="1" type="ORF">DVH21_20415</name>
</gene>
<protein>
    <submittedName>
        <fullName evidence="1">Uncharacterized protein</fullName>
    </submittedName>
</protein>
<accession>A0A1C6SJM6</accession>
<dbReference type="RefSeq" id="WP_013285672.1">
    <property type="nucleotide sequence ID" value="NZ_CBDRJL010000011.1"/>
</dbReference>
<evidence type="ECO:0000313" key="2">
    <source>
        <dbReference type="Proteomes" id="UP000253958"/>
    </source>
</evidence>
<dbReference type="AlphaFoldDB" id="A0A1C6SJM6"/>
<sequence>MIFKREPVILQVALFALFNLLAAFGVIGWSCAQIAAVNAAVAAAFGVITRRLVTPLSDPRDAHGRRLAPAGGGPDDDRSYR</sequence>
<proteinExistence type="predicted"/>
<name>A0A1C6SJM6_9ACTN</name>
<reference evidence="1 2" key="1">
    <citation type="submission" date="2018-07" db="EMBL/GenBank/DDBJ databases">
        <authorList>
            <person name="Ye Y."/>
        </authorList>
    </citation>
    <scope>NUCLEOTIDE SEQUENCE [LARGE SCALE GENOMIC DNA]</scope>
    <source>
        <strain evidence="2">H14(2018)</strain>
    </source>
</reference>
<dbReference type="EMBL" id="CP031263">
    <property type="protein sequence ID" value="AXH92091.1"/>
    <property type="molecule type" value="Genomic_DNA"/>
</dbReference>
<reference evidence="1 2" key="2">
    <citation type="submission" date="2018-08" db="EMBL/GenBank/DDBJ databases">
        <title>Streptomyces kandeliansis sp. nov., an endophytic bacterium isolated from mangrove plant.</title>
        <authorList>
            <person name="Wang R."/>
        </authorList>
    </citation>
    <scope>NUCLEOTIDE SEQUENCE [LARGE SCALE GENOMIC DNA]</scope>
    <source>
        <strain evidence="2">H14(2018)</strain>
    </source>
</reference>
<dbReference type="Proteomes" id="UP000253958">
    <property type="component" value="Chromosome"/>
</dbReference>
<organism evidence="1 2">
    <name type="scientific">Micromonospora aurantiaca</name>
    <name type="common">nom. illeg.</name>
    <dbReference type="NCBI Taxonomy" id="47850"/>
    <lineage>
        <taxon>Bacteria</taxon>
        <taxon>Bacillati</taxon>
        <taxon>Actinomycetota</taxon>
        <taxon>Actinomycetes</taxon>
        <taxon>Micromonosporales</taxon>
        <taxon>Micromonosporaceae</taxon>
        <taxon>Micromonospora</taxon>
    </lineage>
</organism>
<evidence type="ECO:0000313" key="1">
    <source>
        <dbReference type="EMBL" id="AXH92091.1"/>
    </source>
</evidence>